<keyword evidence="2" id="KW-1185">Reference proteome</keyword>
<comment type="caution">
    <text evidence="1">The sequence shown here is derived from an EMBL/GenBank/DDBJ whole genome shotgun (WGS) entry which is preliminary data.</text>
</comment>
<sequence>MFSEATHLLDCIANALHLVSHEGLKDFANGAIAKSEKENESATPMDPPEGFNIRYDPIILSVVQFASYLKNGPQKGKKFATTVKLISYGPNFSS</sequence>
<accession>A0A9Q3BVU1</accession>
<proteinExistence type="predicted"/>
<dbReference type="AlphaFoldDB" id="A0A9Q3BVU1"/>
<protein>
    <submittedName>
        <fullName evidence="1">Uncharacterized protein</fullName>
    </submittedName>
</protein>
<evidence type="ECO:0000313" key="2">
    <source>
        <dbReference type="Proteomes" id="UP000765509"/>
    </source>
</evidence>
<evidence type="ECO:0000313" key="1">
    <source>
        <dbReference type="EMBL" id="MBW0473399.1"/>
    </source>
</evidence>
<reference evidence="1" key="1">
    <citation type="submission" date="2021-03" db="EMBL/GenBank/DDBJ databases">
        <title>Draft genome sequence of rust myrtle Austropuccinia psidii MF-1, a brazilian biotype.</title>
        <authorList>
            <person name="Quecine M.C."/>
            <person name="Pachon D.M.R."/>
            <person name="Bonatelli M.L."/>
            <person name="Correr F.H."/>
            <person name="Franceschini L.M."/>
            <person name="Leite T.F."/>
            <person name="Margarido G.R.A."/>
            <person name="Almeida C.A."/>
            <person name="Ferrarezi J.A."/>
            <person name="Labate C.A."/>
        </authorList>
    </citation>
    <scope>NUCLEOTIDE SEQUENCE</scope>
    <source>
        <strain evidence="1">MF-1</strain>
    </source>
</reference>
<dbReference type="EMBL" id="AVOT02003399">
    <property type="protein sequence ID" value="MBW0473399.1"/>
    <property type="molecule type" value="Genomic_DNA"/>
</dbReference>
<gene>
    <name evidence="1" type="ORF">O181_013114</name>
</gene>
<name>A0A9Q3BVU1_9BASI</name>
<organism evidence="1 2">
    <name type="scientific">Austropuccinia psidii MF-1</name>
    <dbReference type="NCBI Taxonomy" id="1389203"/>
    <lineage>
        <taxon>Eukaryota</taxon>
        <taxon>Fungi</taxon>
        <taxon>Dikarya</taxon>
        <taxon>Basidiomycota</taxon>
        <taxon>Pucciniomycotina</taxon>
        <taxon>Pucciniomycetes</taxon>
        <taxon>Pucciniales</taxon>
        <taxon>Sphaerophragmiaceae</taxon>
        <taxon>Austropuccinia</taxon>
    </lineage>
</organism>
<dbReference type="Proteomes" id="UP000765509">
    <property type="component" value="Unassembled WGS sequence"/>
</dbReference>